<proteinExistence type="inferred from homology"/>
<name>A0ABW3WCZ8_9RHOO</name>
<dbReference type="CDD" id="cd11033">
    <property type="entry name" value="CYP142-like"/>
    <property type="match status" value="1"/>
</dbReference>
<dbReference type="InterPro" id="IPR001128">
    <property type="entry name" value="Cyt_P450"/>
</dbReference>
<keyword evidence="2" id="KW-0503">Monooxygenase</keyword>
<keyword evidence="2" id="KW-0479">Metal-binding</keyword>
<sequence length="417" mass="45820">MTSEQQHQLPDDIDVFSPEAYADEAGLYRQLAHLRRNLPVSWVDRAPYRPFWLVTRNEDIKLIEKNHGIFLSAPRLTLIPEAMEAATLARYGSRTGGSRTILDMDEPEHSQYRNIAARWFIGSGLRELTPGIDAIAEKYVSRMIGMGGECDFASDIAVWYPLEVIASILGAPLEDAPYILRMTQALLAAGDPELQQDGDYGAAAFEEFAGYLGKMLAERRACPTGDLTSAIANASIDGNPIGMIEALSYVLVAITAGHDTTSAALAGGMLGFATHPEEMTKLVANPGLLRNTSNEICRWVSPIHHFMRTASEDFQLRDVTLRAGDAVALIYPSGNRDEAVFEEPDRFLIDRDTSGHVAFGYGVHACIGRQLALFELDAFFGKLIPRLSSLELTATPVPIASNFVGGYRRLPIRYAVR</sequence>
<protein>
    <submittedName>
        <fullName evidence="3">Cytochrome P450</fullName>
    </submittedName>
</protein>
<dbReference type="RefSeq" id="WP_277834404.1">
    <property type="nucleotide sequence ID" value="NZ_JARQZE010000013.1"/>
</dbReference>
<dbReference type="PROSITE" id="PS00086">
    <property type="entry name" value="CYTOCHROME_P450"/>
    <property type="match status" value="1"/>
</dbReference>
<evidence type="ECO:0000256" key="2">
    <source>
        <dbReference type="RuleBase" id="RU000461"/>
    </source>
</evidence>
<dbReference type="SUPFAM" id="SSF48264">
    <property type="entry name" value="Cytochrome P450"/>
    <property type="match status" value="1"/>
</dbReference>
<evidence type="ECO:0000256" key="1">
    <source>
        <dbReference type="ARBA" id="ARBA00010617"/>
    </source>
</evidence>
<dbReference type="PRINTS" id="PR00359">
    <property type="entry name" value="BP450"/>
</dbReference>
<dbReference type="Gene3D" id="1.10.630.10">
    <property type="entry name" value="Cytochrome P450"/>
    <property type="match status" value="1"/>
</dbReference>
<keyword evidence="2" id="KW-0408">Iron</keyword>
<dbReference type="InterPro" id="IPR036396">
    <property type="entry name" value="Cyt_P450_sf"/>
</dbReference>
<dbReference type="PANTHER" id="PTHR46696:SF1">
    <property type="entry name" value="CYTOCHROME P450 YJIB-RELATED"/>
    <property type="match status" value="1"/>
</dbReference>
<comment type="similarity">
    <text evidence="1 2">Belongs to the cytochrome P450 family.</text>
</comment>
<organism evidence="3 4">
    <name type="scientific">Thauera mechernichensis</name>
    <dbReference type="NCBI Taxonomy" id="82788"/>
    <lineage>
        <taxon>Bacteria</taxon>
        <taxon>Pseudomonadati</taxon>
        <taxon>Pseudomonadota</taxon>
        <taxon>Betaproteobacteria</taxon>
        <taxon>Rhodocyclales</taxon>
        <taxon>Zoogloeaceae</taxon>
        <taxon>Thauera</taxon>
    </lineage>
</organism>
<evidence type="ECO:0000313" key="4">
    <source>
        <dbReference type="Proteomes" id="UP001597158"/>
    </source>
</evidence>
<reference evidence="4" key="1">
    <citation type="journal article" date="2019" name="Int. J. Syst. Evol. Microbiol.">
        <title>The Global Catalogue of Microorganisms (GCM) 10K type strain sequencing project: providing services to taxonomists for standard genome sequencing and annotation.</title>
        <authorList>
            <consortium name="The Broad Institute Genomics Platform"/>
            <consortium name="The Broad Institute Genome Sequencing Center for Infectious Disease"/>
            <person name="Wu L."/>
            <person name="Ma J."/>
        </authorList>
    </citation>
    <scope>NUCLEOTIDE SEQUENCE [LARGE SCALE GENOMIC DNA]</scope>
    <source>
        <strain evidence="4">CCUG 48884</strain>
    </source>
</reference>
<dbReference type="Proteomes" id="UP001597158">
    <property type="component" value="Unassembled WGS sequence"/>
</dbReference>
<evidence type="ECO:0000313" key="3">
    <source>
        <dbReference type="EMBL" id="MFD1262818.1"/>
    </source>
</evidence>
<dbReference type="PANTHER" id="PTHR46696">
    <property type="entry name" value="P450, PUTATIVE (EUROFUNG)-RELATED"/>
    <property type="match status" value="1"/>
</dbReference>
<dbReference type="InterPro" id="IPR002397">
    <property type="entry name" value="Cyt_P450_B"/>
</dbReference>
<dbReference type="Pfam" id="PF00067">
    <property type="entry name" value="p450"/>
    <property type="match status" value="1"/>
</dbReference>
<dbReference type="InterPro" id="IPR017972">
    <property type="entry name" value="Cyt_P450_CS"/>
</dbReference>
<keyword evidence="2" id="KW-0560">Oxidoreductase</keyword>
<dbReference type="EMBL" id="JBHTMC010000008">
    <property type="protein sequence ID" value="MFD1262818.1"/>
    <property type="molecule type" value="Genomic_DNA"/>
</dbReference>
<keyword evidence="2" id="KW-0349">Heme</keyword>
<accession>A0ABW3WCZ8</accession>
<keyword evidence="4" id="KW-1185">Reference proteome</keyword>
<gene>
    <name evidence="3" type="ORF">ACFQ4M_04425</name>
</gene>
<comment type="caution">
    <text evidence="3">The sequence shown here is derived from an EMBL/GenBank/DDBJ whole genome shotgun (WGS) entry which is preliminary data.</text>
</comment>